<dbReference type="EMBL" id="BMSJ01000001">
    <property type="protein sequence ID" value="GGR06221.1"/>
    <property type="molecule type" value="Genomic_DNA"/>
</dbReference>
<evidence type="ECO:0000313" key="2">
    <source>
        <dbReference type="EMBL" id="GGR06221.1"/>
    </source>
</evidence>
<sequence>MANCVTTSQAVPTTPRPTTALRMPPPFMRTYNALSSVSDFVGQAPNVMSLVHSISCSDPELLAGTSEDGLKD</sequence>
<proteinExistence type="predicted"/>
<reference evidence="3 4" key="2">
    <citation type="submission" date="2017-09" db="EMBL/GenBank/DDBJ databases">
        <authorList>
            <person name="Lee N."/>
            <person name="Cho B.-K."/>
        </authorList>
    </citation>
    <scope>NUCLEOTIDE SEQUENCE [LARGE SCALE GENOMIC DNA]</scope>
    <source>
        <strain evidence="3 4">ATCC 19740</strain>
    </source>
</reference>
<accession>A0AAV4K9S0</accession>
<dbReference type="AlphaFoldDB" id="A0AAV4K9S0"/>
<reference evidence="2 5" key="1">
    <citation type="journal article" date="2014" name="Int. J. Syst. Evol. Microbiol.">
        <title>Complete genome sequence of Corynebacterium casei LMG S-19264T (=DSM 44701T), isolated from a smear-ripened cheese.</title>
        <authorList>
            <consortium name="US DOE Joint Genome Institute (JGI-PGF)"/>
            <person name="Walter F."/>
            <person name="Albersmeier A."/>
            <person name="Kalinowski J."/>
            <person name="Ruckert C."/>
        </authorList>
    </citation>
    <scope>NUCLEOTIDE SEQUENCE [LARGE SCALE GENOMIC DNA]</scope>
    <source>
        <strain evidence="2 5">JCM 4205</strain>
    </source>
</reference>
<reference evidence="2" key="3">
    <citation type="submission" date="2023-08" db="EMBL/GenBank/DDBJ databases">
        <authorList>
            <person name="Sun Q."/>
            <person name="Ohkuma M."/>
        </authorList>
    </citation>
    <scope>NUCLEOTIDE SEQUENCE</scope>
    <source>
        <strain evidence="2">JCM 4205</strain>
    </source>
</reference>
<name>A0AAV4K9S0_9ACTN</name>
<protein>
    <recommendedName>
        <fullName evidence="6">FXSXX-COOH protein</fullName>
    </recommendedName>
</protein>
<gene>
    <name evidence="3" type="ORF">CP977_22285</name>
    <name evidence="2" type="ORF">GCM10010497_04550</name>
</gene>
<dbReference type="Proteomes" id="UP000642014">
    <property type="component" value="Unassembled WGS sequence"/>
</dbReference>
<evidence type="ECO:0008006" key="6">
    <source>
        <dbReference type="Google" id="ProtNLM"/>
    </source>
</evidence>
<evidence type="ECO:0000313" key="4">
    <source>
        <dbReference type="Proteomes" id="UP000326029"/>
    </source>
</evidence>
<dbReference type="Proteomes" id="UP000326029">
    <property type="component" value="Chromosome"/>
</dbReference>
<feature type="compositionally biased region" description="Polar residues" evidence="1">
    <location>
        <begin position="1"/>
        <end position="12"/>
    </location>
</feature>
<evidence type="ECO:0000313" key="3">
    <source>
        <dbReference type="EMBL" id="QEV34554.1"/>
    </source>
</evidence>
<organism evidence="2 5">
    <name type="scientific">Streptomyces cinereoruber</name>
    <dbReference type="NCBI Taxonomy" id="67260"/>
    <lineage>
        <taxon>Bacteria</taxon>
        <taxon>Bacillati</taxon>
        <taxon>Actinomycetota</taxon>
        <taxon>Actinomycetes</taxon>
        <taxon>Kitasatosporales</taxon>
        <taxon>Streptomycetaceae</taxon>
        <taxon>Streptomyces</taxon>
    </lineage>
</organism>
<feature type="region of interest" description="Disordered" evidence="1">
    <location>
        <begin position="1"/>
        <end position="24"/>
    </location>
</feature>
<keyword evidence="4" id="KW-1185">Reference proteome</keyword>
<evidence type="ECO:0000313" key="5">
    <source>
        <dbReference type="Proteomes" id="UP000642014"/>
    </source>
</evidence>
<dbReference type="EMBL" id="CP023693">
    <property type="protein sequence ID" value="QEV34554.1"/>
    <property type="molecule type" value="Genomic_DNA"/>
</dbReference>
<evidence type="ECO:0000256" key="1">
    <source>
        <dbReference type="SAM" id="MobiDB-lite"/>
    </source>
</evidence>